<comment type="caution">
    <text evidence="1">The sequence shown here is derived from an EMBL/GenBank/DDBJ whole genome shotgun (WGS) entry which is preliminary data.</text>
</comment>
<evidence type="ECO:0000313" key="1">
    <source>
        <dbReference type="EMBL" id="GII28050.1"/>
    </source>
</evidence>
<name>A0A8J3TVN2_9ACTN</name>
<dbReference type="RefSeq" id="WP_203952126.1">
    <property type="nucleotide sequence ID" value="NZ_BOOO01000008.1"/>
</dbReference>
<gene>
    <name evidence="1" type="ORF">Pmi06nite_14920</name>
</gene>
<evidence type="ECO:0000313" key="2">
    <source>
        <dbReference type="Proteomes" id="UP000650628"/>
    </source>
</evidence>
<reference evidence="1 2" key="1">
    <citation type="submission" date="2021-01" db="EMBL/GenBank/DDBJ databases">
        <title>Whole genome shotgun sequence of Planotetraspora mira NBRC 15435.</title>
        <authorList>
            <person name="Komaki H."/>
            <person name="Tamura T."/>
        </authorList>
    </citation>
    <scope>NUCLEOTIDE SEQUENCE [LARGE SCALE GENOMIC DNA]</scope>
    <source>
        <strain evidence="1 2">NBRC 15435</strain>
    </source>
</reference>
<protein>
    <submittedName>
        <fullName evidence="1">Uncharacterized protein</fullName>
    </submittedName>
</protein>
<organism evidence="1 2">
    <name type="scientific">Planotetraspora mira</name>
    <dbReference type="NCBI Taxonomy" id="58121"/>
    <lineage>
        <taxon>Bacteria</taxon>
        <taxon>Bacillati</taxon>
        <taxon>Actinomycetota</taxon>
        <taxon>Actinomycetes</taxon>
        <taxon>Streptosporangiales</taxon>
        <taxon>Streptosporangiaceae</taxon>
        <taxon>Planotetraspora</taxon>
    </lineage>
</organism>
<dbReference type="AlphaFoldDB" id="A0A8J3TVN2"/>
<accession>A0A8J3TVN2</accession>
<sequence>MAYDIDPGGPAEEVITCESARAAGAADGRNQALYQVFITDPTFQPPFVLRISAYFNSRQGRLLIKRAEALGRIEQEAQTSSVALTTRVNELQAVSGAVNPGILALGKAGGDSPEPWGEVRPLTVEEADQERMEEKLRKYNAEIETRVTSLSTASNNWLQCWSSFQEKARMTLDEANALVACYKDGLLNTHQHAEEIARRWRPQEFTLRDDWFQDPATQLQIGIPIGVRDSLSQAWEQWLNLWRRDQHPHSIESGDSHEGG</sequence>
<proteinExistence type="predicted"/>
<dbReference type="Proteomes" id="UP000650628">
    <property type="component" value="Unassembled WGS sequence"/>
</dbReference>
<keyword evidence="2" id="KW-1185">Reference proteome</keyword>
<dbReference type="EMBL" id="BOOO01000008">
    <property type="protein sequence ID" value="GII28050.1"/>
    <property type="molecule type" value="Genomic_DNA"/>
</dbReference>